<evidence type="ECO:0000313" key="1">
    <source>
        <dbReference type="EMBL" id="CAI9559919.1"/>
    </source>
</evidence>
<dbReference type="Proteomes" id="UP001162483">
    <property type="component" value="Unassembled WGS sequence"/>
</dbReference>
<feature type="non-terminal residue" evidence="1">
    <location>
        <position position="38"/>
    </location>
</feature>
<proteinExistence type="predicted"/>
<evidence type="ECO:0000313" key="2">
    <source>
        <dbReference type="Proteomes" id="UP001162483"/>
    </source>
</evidence>
<evidence type="ECO:0008006" key="3">
    <source>
        <dbReference type="Google" id="ProtNLM"/>
    </source>
</evidence>
<protein>
    <recommendedName>
        <fullName evidence="3">NADH dehydrogenase subunit 1</fullName>
    </recommendedName>
</protein>
<organism evidence="1 2">
    <name type="scientific">Staurois parvus</name>
    <dbReference type="NCBI Taxonomy" id="386267"/>
    <lineage>
        <taxon>Eukaryota</taxon>
        <taxon>Metazoa</taxon>
        <taxon>Chordata</taxon>
        <taxon>Craniata</taxon>
        <taxon>Vertebrata</taxon>
        <taxon>Euteleostomi</taxon>
        <taxon>Amphibia</taxon>
        <taxon>Batrachia</taxon>
        <taxon>Anura</taxon>
        <taxon>Neobatrachia</taxon>
        <taxon>Ranoidea</taxon>
        <taxon>Ranidae</taxon>
        <taxon>Staurois</taxon>
    </lineage>
</organism>
<sequence length="38" mass="4277">MIPYCPGAPRVVSPPLDTPLLQYSKAKASFFTPIFIYF</sequence>
<gene>
    <name evidence="1" type="ORF">SPARVUS_LOCUS5156987</name>
</gene>
<name>A0ABN9CIG1_9NEOB</name>
<reference evidence="1" key="1">
    <citation type="submission" date="2023-05" db="EMBL/GenBank/DDBJ databases">
        <authorList>
            <person name="Stuckert A."/>
        </authorList>
    </citation>
    <scope>NUCLEOTIDE SEQUENCE</scope>
</reference>
<accession>A0ABN9CIG1</accession>
<dbReference type="EMBL" id="CATNWA010010447">
    <property type="protein sequence ID" value="CAI9559919.1"/>
    <property type="molecule type" value="Genomic_DNA"/>
</dbReference>
<keyword evidence="2" id="KW-1185">Reference proteome</keyword>
<comment type="caution">
    <text evidence="1">The sequence shown here is derived from an EMBL/GenBank/DDBJ whole genome shotgun (WGS) entry which is preliminary data.</text>
</comment>